<evidence type="ECO:0000313" key="12">
    <source>
        <dbReference type="Proteomes" id="UP000015101"/>
    </source>
</evidence>
<dbReference type="InterPro" id="IPR000818">
    <property type="entry name" value="TEA/ATTS_dom"/>
</dbReference>
<dbReference type="GO" id="GO:0005634">
    <property type="term" value="C:nucleus"/>
    <property type="evidence" value="ECO:0007669"/>
    <property type="project" value="UniProtKB-SubCell"/>
</dbReference>
<evidence type="ECO:0000256" key="3">
    <source>
        <dbReference type="ARBA" id="ARBA00023125"/>
    </source>
</evidence>
<dbReference type="GO" id="GO:0006357">
    <property type="term" value="P:regulation of transcription by RNA polymerase II"/>
    <property type="evidence" value="ECO:0000318"/>
    <property type="project" value="GO_Central"/>
</dbReference>
<reference evidence="11" key="3">
    <citation type="submission" date="2015-06" db="UniProtKB">
        <authorList>
            <consortium name="EnsemblMetazoa"/>
        </authorList>
    </citation>
    <scope>IDENTIFICATION</scope>
</reference>
<dbReference type="PIRSF" id="PIRSF002603">
    <property type="entry name" value="TEF"/>
    <property type="match status" value="1"/>
</dbReference>
<dbReference type="OMA" id="SIWQPGL"/>
<name>T1EM07_HELRO</name>
<dbReference type="AlphaFoldDB" id="T1EM07"/>
<dbReference type="GO" id="GO:0035329">
    <property type="term" value="P:hippo signaling"/>
    <property type="evidence" value="ECO:0000318"/>
    <property type="project" value="GO_Central"/>
</dbReference>
<keyword evidence="3 6" id="KW-0238">DNA-binding</keyword>
<dbReference type="GO" id="GO:0000981">
    <property type="term" value="F:DNA-binding transcription factor activity, RNA polymerase II-specific"/>
    <property type="evidence" value="ECO:0000318"/>
    <property type="project" value="GO_Central"/>
</dbReference>
<dbReference type="PROSITE" id="PS51088">
    <property type="entry name" value="TEA_2"/>
    <property type="match status" value="1"/>
</dbReference>
<evidence type="ECO:0000259" key="9">
    <source>
        <dbReference type="PROSITE" id="PS51088"/>
    </source>
</evidence>
<dbReference type="InterPro" id="IPR041086">
    <property type="entry name" value="YBD"/>
</dbReference>
<dbReference type="PANTHER" id="PTHR11834">
    <property type="entry name" value="TRANSCRIPTIONAL ENHANCER FACTOR TEF RELATED"/>
    <property type="match status" value="1"/>
</dbReference>
<dbReference type="InterPro" id="IPR038096">
    <property type="entry name" value="TEA/ATTS_sf"/>
</dbReference>
<dbReference type="InterPro" id="IPR016361">
    <property type="entry name" value="TEF_metazoa"/>
</dbReference>
<dbReference type="eggNOG" id="KOG3841">
    <property type="taxonomic scope" value="Eukaryota"/>
</dbReference>
<organism evidence="11 12">
    <name type="scientific">Helobdella robusta</name>
    <name type="common">Californian leech</name>
    <dbReference type="NCBI Taxonomy" id="6412"/>
    <lineage>
        <taxon>Eukaryota</taxon>
        <taxon>Metazoa</taxon>
        <taxon>Spiralia</taxon>
        <taxon>Lophotrochozoa</taxon>
        <taxon>Annelida</taxon>
        <taxon>Clitellata</taxon>
        <taxon>Hirudinea</taxon>
        <taxon>Rhynchobdellida</taxon>
        <taxon>Glossiphoniidae</taxon>
        <taxon>Helobdella</taxon>
    </lineage>
</organism>
<evidence type="ECO:0000256" key="5">
    <source>
        <dbReference type="ARBA" id="ARBA00023242"/>
    </source>
</evidence>
<feature type="region of interest" description="Disordered" evidence="8">
    <location>
        <begin position="1"/>
        <end position="36"/>
    </location>
</feature>
<gene>
    <name evidence="11" type="primary">20197607</name>
    <name evidence="10" type="ORF">HELRODRAFT_156770</name>
</gene>
<feature type="domain" description="TEA" evidence="9">
    <location>
        <begin position="33"/>
        <end position="109"/>
    </location>
</feature>
<feature type="compositionally biased region" description="Low complexity" evidence="8">
    <location>
        <begin position="1"/>
        <end position="19"/>
    </location>
</feature>
<evidence type="ECO:0000256" key="8">
    <source>
        <dbReference type="SAM" id="MobiDB-lite"/>
    </source>
</evidence>
<dbReference type="RefSeq" id="XP_009014792.1">
    <property type="nucleotide sequence ID" value="XM_009016544.1"/>
</dbReference>
<keyword evidence="4 6" id="KW-0804">Transcription</keyword>
<dbReference type="InterPro" id="IPR050937">
    <property type="entry name" value="TEC1_TEAD_TF"/>
</dbReference>
<dbReference type="CTD" id="20197607"/>
<accession>T1EM07</accession>
<comment type="subcellular location">
    <subcellularLocation>
        <location evidence="1 6">Nucleus</location>
    </subcellularLocation>
</comment>
<dbReference type="EMBL" id="AMQM01003674">
    <property type="status" value="NOT_ANNOTATED_CDS"/>
    <property type="molecule type" value="Genomic_DNA"/>
</dbReference>
<dbReference type="EMBL" id="KB096222">
    <property type="protein sequence ID" value="ESO07414.1"/>
    <property type="molecule type" value="Genomic_DNA"/>
</dbReference>
<dbReference type="InParanoid" id="T1EM07"/>
<evidence type="ECO:0000256" key="7">
    <source>
        <dbReference type="PROSITE-ProRule" id="PRU00505"/>
    </source>
</evidence>
<evidence type="ECO:0000256" key="4">
    <source>
        <dbReference type="ARBA" id="ARBA00023163"/>
    </source>
</evidence>
<dbReference type="FunCoup" id="T1EM07">
    <property type="interactions" value="231"/>
</dbReference>
<keyword evidence="2 6" id="KW-0805">Transcription regulation</keyword>
<dbReference type="EnsemblMetazoa" id="HelroT156770">
    <property type="protein sequence ID" value="HelroP156770"/>
    <property type="gene ID" value="HelroG156770"/>
</dbReference>
<dbReference type="SMART" id="SM00426">
    <property type="entry name" value="TEA"/>
    <property type="match status" value="1"/>
</dbReference>
<keyword evidence="12" id="KW-1185">Reference proteome</keyword>
<dbReference type="Pfam" id="PF17725">
    <property type="entry name" value="YBD"/>
    <property type="match status" value="1"/>
</dbReference>
<dbReference type="EMBL" id="AMQM01003673">
    <property type="status" value="NOT_ANNOTATED_CDS"/>
    <property type="molecule type" value="Genomic_DNA"/>
</dbReference>
<dbReference type="Gene3D" id="6.10.20.40">
    <property type="entry name" value="TEA/ATTS domain"/>
    <property type="match status" value="1"/>
</dbReference>
<reference evidence="12" key="1">
    <citation type="submission" date="2012-12" db="EMBL/GenBank/DDBJ databases">
        <authorList>
            <person name="Hellsten U."/>
            <person name="Grimwood J."/>
            <person name="Chapman J.A."/>
            <person name="Shapiro H."/>
            <person name="Aerts A."/>
            <person name="Otillar R.P."/>
            <person name="Terry A.Y."/>
            <person name="Boore J.L."/>
            <person name="Simakov O."/>
            <person name="Marletaz F."/>
            <person name="Cho S.-J."/>
            <person name="Edsinger-Gonzales E."/>
            <person name="Havlak P."/>
            <person name="Kuo D.-H."/>
            <person name="Larsson T."/>
            <person name="Lv J."/>
            <person name="Arendt D."/>
            <person name="Savage R."/>
            <person name="Osoegawa K."/>
            <person name="de Jong P."/>
            <person name="Lindberg D.R."/>
            <person name="Seaver E.C."/>
            <person name="Weisblat D.A."/>
            <person name="Putnam N.H."/>
            <person name="Grigoriev I.V."/>
            <person name="Rokhsar D.S."/>
        </authorList>
    </citation>
    <scope>NUCLEOTIDE SEQUENCE</scope>
</reference>
<sequence length="422" mass="47192">MDTGPGSASASSDLDSDGGCANGDPQNMGDDIGNDAEGVWSADIEQSFQEALAIYPPCGRRKIILSDEGKMYGRNELIARYIKLRTGKSRSRKQVSSHIQVLARRKSKEIQAHVRDPSTKEKVLQSLSTMSSSQIVSANALHHKNLTTGAVTNNLLPNSINANMMVDQFTAYQPTLWNITPPSHTPEKKSSPSITMSLPIEPAYKGRSIAGPKLRLVDFSAFQEHQEGETLHRHLFVHINSIVSYNDPFLESVDICQISDKFPNKKGGLKELFDQGPQSAFFLVKFWADVNTNLPSNAGFYGISSLYESDTDMVVQCSTKVCSFGKQVVEKVETEYANAENCKFTYRIHRSPMCEYLINFIHKLKTLPEKYMMNSVLENFTILQVVAHRETQETLLCVAYVFEVSTNEHGAQHHIYRLVKES</sequence>
<evidence type="ECO:0000256" key="1">
    <source>
        <dbReference type="ARBA" id="ARBA00004123"/>
    </source>
</evidence>
<dbReference type="Gene3D" id="2.70.50.80">
    <property type="match status" value="1"/>
</dbReference>
<dbReference type="GO" id="GO:0000978">
    <property type="term" value="F:RNA polymerase II cis-regulatory region sequence-specific DNA binding"/>
    <property type="evidence" value="ECO:0000318"/>
    <property type="project" value="GO_Central"/>
</dbReference>
<reference evidence="10 12" key="2">
    <citation type="journal article" date="2013" name="Nature">
        <title>Insights into bilaterian evolution from three spiralian genomes.</title>
        <authorList>
            <person name="Simakov O."/>
            <person name="Marletaz F."/>
            <person name="Cho S.J."/>
            <person name="Edsinger-Gonzales E."/>
            <person name="Havlak P."/>
            <person name="Hellsten U."/>
            <person name="Kuo D.H."/>
            <person name="Larsson T."/>
            <person name="Lv J."/>
            <person name="Arendt D."/>
            <person name="Savage R."/>
            <person name="Osoegawa K."/>
            <person name="de Jong P."/>
            <person name="Grimwood J."/>
            <person name="Chapman J.A."/>
            <person name="Shapiro H."/>
            <person name="Aerts A."/>
            <person name="Otillar R.P."/>
            <person name="Terry A.Y."/>
            <person name="Boore J.L."/>
            <person name="Grigoriev I.V."/>
            <person name="Lindberg D.R."/>
            <person name="Seaver E.C."/>
            <person name="Weisblat D.A."/>
            <person name="Putnam N.H."/>
            <person name="Rokhsar D.S."/>
        </authorList>
    </citation>
    <scope>NUCLEOTIDE SEQUENCE</scope>
</reference>
<proteinExistence type="predicted"/>
<dbReference type="KEGG" id="hro:HELRODRAFT_156770"/>
<dbReference type="Proteomes" id="UP000015101">
    <property type="component" value="Unassembled WGS sequence"/>
</dbReference>
<dbReference type="Pfam" id="PF01285">
    <property type="entry name" value="TEA"/>
    <property type="match status" value="1"/>
</dbReference>
<dbReference type="GO" id="GO:0005667">
    <property type="term" value="C:transcription regulator complex"/>
    <property type="evidence" value="ECO:0000318"/>
    <property type="project" value="GO_Central"/>
</dbReference>
<keyword evidence="5 6" id="KW-0539">Nucleus</keyword>
<dbReference type="PANTHER" id="PTHR11834:SF0">
    <property type="entry name" value="PROTEIN SCALLOPED"/>
    <property type="match status" value="1"/>
</dbReference>
<dbReference type="OrthoDB" id="10006572at2759"/>
<evidence type="ECO:0000313" key="11">
    <source>
        <dbReference type="EnsemblMetazoa" id="HelroP156770"/>
    </source>
</evidence>
<dbReference type="PRINTS" id="PR00065">
    <property type="entry name" value="TEADOMAIN"/>
</dbReference>
<evidence type="ECO:0000313" key="10">
    <source>
        <dbReference type="EMBL" id="ESO07414.1"/>
    </source>
</evidence>
<dbReference type="FunFam" id="2.70.50.80:FF:000003">
    <property type="entry name" value="Scalloped, isoform D"/>
    <property type="match status" value="1"/>
</dbReference>
<evidence type="ECO:0000256" key="2">
    <source>
        <dbReference type="ARBA" id="ARBA00023015"/>
    </source>
</evidence>
<dbReference type="GO" id="GO:0048568">
    <property type="term" value="P:embryonic organ development"/>
    <property type="evidence" value="ECO:0000318"/>
    <property type="project" value="GO_Central"/>
</dbReference>
<feature type="DNA-binding region" description="TEA" evidence="7">
    <location>
        <begin position="33"/>
        <end position="109"/>
    </location>
</feature>
<evidence type="ECO:0000256" key="6">
    <source>
        <dbReference type="PIRNR" id="PIRNR002603"/>
    </source>
</evidence>
<protein>
    <recommendedName>
        <fullName evidence="9">TEA domain-containing protein</fullName>
    </recommendedName>
</protein>
<dbReference type="GeneID" id="20197607"/>
<dbReference type="STRING" id="6412.T1EM07"/>
<dbReference type="HOGENOM" id="CLU_012515_0_1_1"/>